<evidence type="ECO:0000313" key="2">
    <source>
        <dbReference type="Proteomes" id="UP001155182"/>
    </source>
</evidence>
<dbReference type="Proteomes" id="UP001155182">
    <property type="component" value="Unassembled WGS sequence"/>
</dbReference>
<gene>
    <name evidence="1" type="ORF">NF867_16645</name>
</gene>
<organism evidence="1 2">
    <name type="scientific">Solitalea agri</name>
    <dbReference type="NCBI Taxonomy" id="2953739"/>
    <lineage>
        <taxon>Bacteria</taxon>
        <taxon>Pseudomonadati</taxon>
        <taxon>Bacteroidota</taxon>
        <taxon>Sphingobacteriia</taxon>
        <taxon>Sphingobacteriales</taxon>
        <taxon>Sphingobacteriaceae</taxon>
        <taxon>Solitalea</taxon>
    </lineage>
</organism>
<keyword evidence="2" id="KW-1185">Reference proteome</keyword>
<dbReference type="EMBL" id="JAMWYS010000058">
    <property type="protein sequence ID" value="MCO4294493.1"/>
    <property type="molecule type" value="Genomic_DNA"/>
</dbReference>
<accession>A0A9X2FCS2</accession>
<reference evidence="1" key="1">
    <citation type="submission" date="2022-06" db="EMBL/GenBank/DDBJ databases">
        <title>Solitalea sp. MAHUQ-68 isolated from rhizospheric soil.</title>
        <authorList>
            <person name="Huq M.A."/>
        </authorList>
    </citation>
    <scope>NUCLEOTIDE SEQUENCE</scope>
    <source>
        <strain evidence="1">MAHUQ-68</strain>
    </source>
</reference>
<sequence>MKTHFITQSSTAKTSMFILLVCIFQLVSFSVKAQNTTEGKWHFLIEPYIMFPNMHGTVGLGELPDASIDENPGDIFSHLKIGAMLYAEASNDKWSISSDLLYMKLGEDVTPRQLINSGEVTIQQLAWELAVLHRFLPWLDAGVSAFVNNIKADADLDLSQGGATSRNLNQTWVDPTIVARVKIPLSTKWQLQARGNIGGFGIGSDFMWQMQTYFSYQMSKTIVLSAGYRIISSDYKNGEGSDRFLYNVDTFGPVLRFGLNF</sequence>
<evidence type="ECO:0000313" key="1">
    <source>
        <dbReference type="EMBL" id="MCO4294493.1"/>
    </source>
</evidence>
<evidence type="ECO:0008006" key="3">
    <source>
        <dbReference type="Google" id="ProtNLM"/>
    </source>
</evidence>
<dbReference type="RefSeq" id="WP_252589528.1">
    <property type="nucleotide sequence ID" value="NZ_JAMWYS010000058.1"/>
</dbReference>
<protein>
    <recommendedName>
        <fullName evidence="3">Outer membrane protein beta-barrel domain-containing protein</fullName>
    </recommendedName>
</protein>
<comment type="caution">
    <text evidence="1">The sequence shown here is derived from an EMBL/GenBank/DDBJ whole genome shotgun (WGS) entry which is preliminary data.</text>
</comment>
<name>A0A9X2FCS2_9SPHI</name>
<dbReference type="AlphaFoldDB" id="A0A9X2FCS2"/>
<proteinExistence type="predicted"/>